<dbReference type="InterPro" id="IPR011701">
    <property type="entry name" value="MFS"/>
</dbReference>
<evidence type="ECO:0000256" key="2">
    <source>
        <dbReference type="ARBA" id="ARBA00022448"/>
    </source>
</evidence>
<dbReference type="GO" id="GO:0022857">
    <property type="term" value="F:transmembrane transporter activity"/>
    <property type="evidence" value="ECO:0007669"/>
    <property type="project" value="InterPro"/>
</dbReference>
<dbReference type="PANTHER" id="PTHR43266">
    <property type="entry name" value="MACROLIDE-EFFLUX PROTEIN"/>
    <property type="match status" value="1"/>
</dbReference>
<dbReference type="InterPro" id="IPR036259">
    <property type="entry name" value="MFS_trans_sf"/>
</dbReference>
<feature type="transmembrane region" description="Helical" evidence="7">
    <location>
        <begin position="322"/>
        <end position="347"/>
    </location>
</feature>
<feature type="transmembrane region" description="Helical" evidence="7">
    <location>
        <begin position="359"/>
        <end position="381"/>
    </location>
</feature>
<evidence type="ECO:0000256" key="3">
    <source>
        <dbReference type="ARBA" id="ARBA00022475"/>
    </source>
</evidence>
<feature type="transmembrane region" description="Helical" evidence="7">
    <location>
        <begin position="173"/>
        <end position="194"/>
    </location>
</feature>
<feature type="domain" description="Major facilitator superfamily (MFS) profile" evidence="8">
    <location>
        <begin position="13"/>
        <end position="415"/>
    </location>
</feature>
<dbReference type="SUPFAM" id="SSF103473">
    <property type="entry name" value="MFS general substrate transporter"/>
    <property type="match status" value="1"/>
</dbReference>
<feature type="transmembrane region" description="Helical" evidence="7">
    <location>
        <begin position="291"/>
        <end position="316"/>
    </location>
</feature>
<evidence type="ECO:0000256" key="5">
    <source>
        <dbReference type="ARBA" id="ARBA00022989"/>
    </source>
</evidence>
<dbReference type="PATRIC" id="fig|582475.4.peg.2211"/>
<feature type="transmembrane region" description="Helical" evidence="7">
    <location>
        <begin position="261"/>
        <end position="282"/>
    </location>
</feature>
<feature type="transmembrane region" description="Helical" evidence="7">
    <location>
        <begin position="46"/>
        <end position="66"/>
    </location>
</feature>
<dbReference type="CDD" id="cd06173">
    <property type="entry name" value="MFS_MefA_like"/>
    <property type="match status" value="1"/>
</dbReference>
<keyword evidence="2" id="KW-0813">Transport</keyword>
<feature type="transmembrane region" description="Helical" evidence="7">
    <location>
        <begin position="105"/>
        <end position="132"/>
    </location>
</feature>
<dbReference type="PANTHER" id="PTHR43266:SF9">
    <property type="entry name" value="PERMEASE, MAJOR FACILITATOR SUPERFAMILY-RELATED"/>
    <property type="match status" value="1"/>
</dbReference>
<keyword evidence="5 7" id="KW-1133">Transmembrane helix</keyword>
<feature type="transmembrane region" description="Helical" evidence="7">
    <location>
        <begin position="223"/>
        <end position="249"/>
    </location>
</feature>
<comment type="caution">
    <text evidence="9">The sequence shown here is derived from an EMBL/GenBank/DDBJ whole genome shotgun (WGS) entry which is preliminary data.</text>
</comment>
<dbReference type="EMBL" id="LFXJ01000005">
    <property type="protein sequence ID" value="KMY32960.1"/>
    <property type="molecule type" value="Genomic_DNA"/>
</dbReference>
<keyword evidence="6 7" id="KW-0472">Membrane</keyword>
<dbReference type="RefSeq" id="WP_049666625.1">
    <property type="nucleotide sequence ID" value="NZ_JBIVOC010000031.1"/>
</dbReference>
<feature type="transmembrane region" description="Helical" evidence="7">
    <location>
        <begin position="144"/>
        <end position="167"/>
    </location>
</feature>
<evidence type="ECO:0000256" key="4">
    <source>
        <dbReference type="ARBA" id="ARBA00022692"/>
    </source>
</evidence>
<accession>A0A0K9FEN9</accession>
<feature type="transmembrane region" description="Helical" evidence="7">
    <location>
        <begin position="16"/>
        <end position="40"/>
    </location>
</feature>
<reference evidence="10" key="1">
    <citation type="submission" date="2015-07" db="EMBL/GenBank/DDBJ databases">
        <authorList>
            <consortium name="Consortium for Microbial Forensics and Genomics (microFORGE)"/>
            <person name="Knight B.M."/>
            <person name="Roberts D.P."/>
            <person name="Lin D."/>
            <person name="Hari K."/>
            <person name="Fletcher J."/>
            <person name="Melcher U."/>
            <person name="Blagden T."/>
            <person name="Winegar R.A."/>
        </authorList>
    </citation>
    <scope>NUCLEOTIDE SEQUENCE [LARGE SCALE GENOMIC DNA]</scope>
    <source>
        <strain evidence="10">DSM 23493</strain>
    </source>
</reference>
<dbReference type="OrthoDB" id="9775268at2"/>
<dbReference type="InterPro" id="IPR020846">
    <property type="entry name" value="MFS_dom"/>
</dbReference>
<keyword evidence="3" id="KW-1003">Cell membrane</keyword>
<proteinExistence type="predicted"/>
<gene>
    <name evidence="9" type="ORF">ACZ11_12845</name>
</gene>
<dbReference type="Pfam" id="PF07690">
    <property type="entry name" value="MFS_1"/>
    <property type="match status" value="1"/>
</dbReference>
<evidence type="ECO:0000313" key="10">
    <source>
        <dbReference type="Proteomes" id="UP000037326"/>
    </source>
</evidence>
<organism evidence="9 10">
    <name type="scientific">Lysinibacillus xylanilyticus</name>
    <dbReference type="NCBI Taxonomy" id="582475"/>
    <lineage>
        <taxon>Bacteria</taxon>
        <taxon>Bacillati</taxon>
        <taxon>Bacillota</taxon>
        <taxon>Bacilli</taxon>
        <taxon>Bacillales</taxon>
        <taxon>Bacillaceae</taxon>
        <taxon>Lysinibacillus</taxon>
    </lineage>
</organism>
<dbReference type="Gene3D" id="1.20.1250.20">
    <property type="entry name" value="MFS general substrate transporter like domains"/>
    <property type="match status" value="1"/>
</dbReference>
<keyword evidence="4 7" id="KW-0812">Transmembrane</keyword>
<evidence type="ECO:0000259" key="8">
    <source>
        <dbReference type="PROSITE" id="PS50850"/>
    </source>
</evidence>
<feature type="transmembrane region" description="Helical" evidence="7">
    <location>
        <begin position="387"/>
        <end position="406"/>
    </location>
</feature>
<comment type="subcellular location">
    <subcellularLocation>
        <location evidence="1">Cell membrane</location>
        <topology evidence="1">Multi-pass membrane protein</topology>
    </subcellularLocation>
</comment>
<dbReference type="GeneID" id="96599118"/>
<dbReference type="PROSITE" id="PS50850">
    <property type="entry name" value="MFS"/>
    <property type="match status" value="1"/>
</dbReference>
<protein>
    <submittedName>
        <fullName evidence="9">ABC transporter permease</fullName>
    </submittedName>
</protein>
<name>A0A0K9FEN9_9BACI</name>
<evidence type="ECO:0000313" key="9">
    <source>
        <dbReference type="EMBL" id="KMY32960.1"/>
    </source>
</evidence>
<sequence length="420" mass="45983">MESQIKRKGFSKDFNLMVIGQIISILGSALLRFALSLYVLDITGRADLFAVLFAISSVPMLLAPLGGAIADRFNRRNLMVIFDFMSSIIVFIFFAMLAIGNSSILLIGVVMVLLSFVSAMYAPTVMASIPVLVEEEKLEQANGIVNGIQALSNVAAPVLGGILYGLIGIKVLVLVSGVFFFLSAILEMFIHIPFMQREQNRHIIPTLVDDLKEGFSYVVKQSFIFKCMILAALLNLLLTPLFVVGVPIILRVTMQSSDTLYGVGMGLIDFATILGALSMGYFAKKMGINNLYIWIFITALLIVPMALSVTPLLLNIGYYPSYTLFVVSALLIAMIMTIISIYVITVVQKETPNENLGKVMAIIIAVSQCMAPIGQILYGVLFEAFSVKVYVPILIISIVMVVMAIATKRILRFEKSEAAK</sequence>
<dbReference type="AlphaFoldDB" id="A0A0K9FEN9"/>
<dbReference type="Proteomes" id="UP000037326">
    <property type="component" value="Unassembled WGS sequence"/>
</dbReference>
<evidence type="ECO:0000256" key="1">
    <source>
        <dbReference type="ARBA" id="ARBA00004651"/>
    </source>
</evidence>
<evidence type="ECO:0000256" key="7">
    <source>
        <dbReference type="SAM" id="Phobius"/>
    </source>
</evidence>
<feature type="transmembrane region" description="Helical" evidence="7">
    <location>
        <begin position="78"/>
        <end position="99"/>
    </location>
</feature>
<evidence type="ECO:0000256" key="6">
    <source>
        <dbReference type="ARBA" id="ARBA00023136"/>
    </source>
</evidence>
<dbReference type="GO" id="GO:0005886">
    <property type="term" value="C:plasma membrane"/>
    <property type="evidence" value="ECO:0007669"/>
    <property type="project" value="UniProtKB-SubCell"/>
</dbReference>